<evidence type="ECO:0000313" key="1">
    <source>
        <dbReference type="EMBL" id="KAJ7985656.1"/>
    </source>
</evidence>
<name>A0ACC2F2N9_DALPE</name>
<accession>A0ACC2F2N9</accession>
<proteinExistence type="predicted"/>
<gene>
    <name evidence="1" type="ORF">DPEC_G00354320</name>
</gene>
<reference evidence="1" key="1">
    <citation type="submission" date="2021-05" db="EMBL/GenBank/DDBJ databases">
        <authorList>
            <person name="Pan Q."/>
            <person name="Jouanno E."/>
            <person name="Zahm M."/>
            <person name="Klopp C."/>
            <person name="Cabau C."/>
            <person name="Louis A."/>
            <person name="Berthelot C."/>
            <person name="Parey E."/>
            <person name="Roest Crollius H."/>
            <person name="Montfort J."/>
            <person name="Robinson-Rechavi M."/>
            <person name="Bouchez O."/>
            <person name="Lampietro C."/>
            <person name="Lopez Roques C."/>
            <person name="Donnadieu C."/>
            <person name="Postlethwait J."/>
            <person name="Bobe J."/>
            <person name="Dillon D."/>
            <person name="Chandos A."/>
            <person name="von Hippel F."/>
            <person name="Guiguen Y."/>
        </authorList>
    </citation>
    <scope>NUCLEOTIDE SEQUENCE</scope>
    <source>
        <strain evidence="1">YG-Jan2019</strain>
    </source>
</reference>
<evidence type="ECO:0000313" key="2">
    <source>
        <dbReference type="Proteomes" id="UP001157502"/>
    </source>
</evidence>
<keyword evidence="2" id="KW-1185">Reference proteome</keyword>
<dbReference type="EMBL" id="CM055763">
    <property type="protein sequence ID" value="KAJ7985656.1"/>
    <property type="molecule type" value="Genomic_DNA"/>
</dbReference>
<dbReference type="Proteomes" id="UP001157502">
    <property type="component" value="Chromosome 36"/>
</dbReference>
<organism evidence="1 2">
    <name type="scientific">Dallia pectoralis</name>
    <name type="common">Alaska blackfish</name>
    <dbReference type="NCBI Taxonomy" id="75939"/>
    <lineage>
        <taxon>Eukaryota</taxon>
        <taxon>Metazoa</taxon>
        <taxon>Chordata</taxon>
        <taxon>Craniata</taxon>
        <taxon>Vertebrata</taxon>
        <taxon>Euteleostomi</taxon>
        <taxon>Actinopterygii</taxon>
        <taxon>Neopterygii</taxon>
        <taxon>Teleostei</taxon>
        <taxon>Protacanthopterygii</taxon>
        <taxon>Esociformes</taxon>
        <taxon>Umbridae</taxon>
        <taxon>Dallia</taxon>
    </lineage>
</organism>
<sequence length="2011" mass="219190">METEPSRPADGKRSERREQPLSAGGDKPPTGSSPSPLQQQPPPSNPRSVHGALGRLHHRQPKRSDLLLRLQHQHKAPTAGLLHSTDTPGTSGGRSSISSLSVPSSSTQGYNTQGVLSHSSQEAPECSLSKRGDRKPQKPGKYVCTYCGRPCAKPSVLKKHIRSHTGERPYPCPPCGFSFKTKSNLYKHRKSHAHRIKAGLMSSREELSLSGPEGGAPGEDPEEPTEGESTDSEEETGDDGKDRLGKQKSNINVESSGPFEGARSDDSQAVKQRLAMRLSERNRAPVATTDYPPSSSTSSSSLGPGSKGSQESGYFSSSGSAEMSRADSQVSPPTANAKSYAEIILGKYGRLGGQQRGFNQHHAHSSSSGVEEKTNMPFSVPKTQVIEHITNLITINEAVVDTSEIDSVKPRRSSLSRKSSNESPKFSSPRDPYVFEPMGDSPGTSSMSSKSFCPHAHNADPSVVQQSSSPLSLLRSHSMPASASQGDPSTSNSTTSSPREVRRLSQSFDEQQAVVAEMRVAGQHRMLRRQPAIEVPLGSELLGAIEVPLGSELVPEEAGSSSTATEIDVSRKQQQQRKGTKLYESEDCSAFSMHRPTYEAHSGHTGQPIEEQERDEVGGACKEGRPQMMQYKFQALAMAVRKRRKEESLEEDPPSPGPVAVMTCSPTAVPPCLEEESRAFWVDLPQSELQQQDRKGISVIQHTSSFEKQECKSKENQDCRVFQECKQTPQPKSSPSISRLVRQHNIQVPEILVTVEPDTDMMSASPPAFSSKEPERVVEGFQWPQRSQSMAQLPAEKLPPKKKRLRLTECPALSSGESSFESISMCPRSPSQESNISHTSSHSASEDTGRKPAESSLRGSGSPQVSHMLTVPSGHHRHNQSQREMRRSASEQAPASPQQTVPVEETRSKSFDYGSLSPQQSVSAWRERRKCLLVKHATLGEPDHEEGYTASQPETLKAGPSYTSHLALHLGEASTSTLSPEAPGKTLQMFHHQIVPLRPANLDQFSPVPLLPVTTAISDTLSTHIFHRTLLQTHHSTSHIHAHAGHVHPFSTLLPLQYPTRAGQAVYLPVSPGLTIQVPSQPLVLSGPFPHGLAQLPSHQQRPIIATCLAQLTPATSLVVPVRLQTSMPTYASALYTTLSGILESARSQGPICCTAMIIMGQLEQDKLQRSYLKIPTPDFKSYLPLTLPLPLELGCGSTEAYGGAGGSKRMLSPAASLELSTEAQRQLKRIKEEEYKEEKVGEEEEHQGIERELEGGVEKELGVVSVKVEEEVDEGQDLEKPQDKREGQGEAEPKIQENTEVDEAQGVRAPRLPQCSEQAGAPSYPTLHTATSVSWCYLNYVKPNPSPQREPQTSVYSSWSVSVHNPNLPGLSTKLSLSLLRSKQKHSSETYTMATAPNPGMGKEVPASCQKPCVSEIHATPSSSPVKVKESPQKPEKEDKNGRKEEQGPTSKQSEPPCVRIFEGGYKSNEEYVYVRGRGRGKYVCGECGIRCKKPSMLRKHARTHTDIRPYVCKHCNFAFKTKGNLTKHMKSKAHGKKCQQMGTSGSSVDEPETEEAGGSEVLTCGSEDQGEHQVSDVDDSEDDDDNEEEEESSYDEQHDELPSSSSSDTHPSTRERCSSKTKPMTSDVSTLKPQPSSASIPSPSQEPTTSLRLWASRRAASPGSRRMLFSRQCWDTSPKPSFSPSSDSCSPIQSFSPRLELASTSRHFSPEKGASPISALNPLSSTRPLSPLRTLSPNRHRTLQVPVSPPVSPLRVQHRPSCSPACIPGDIYSMITSERRQELFGTPSQWLRCPEPTLSFPPTFSLSPSDRPAHSTAQSQSMDHIFSHLPLHSQQARLPYLMIPIGGIQMVQARPLSQLATPTSTFFSSQTEGLLPLGHATREPPRDETLKNQGLRTHVEHQSDFQEGACQSILCFPSVTPDSPSQPGSAEPTPTDTKQYGSLQGSSCTQKSEAESIERPAGRPPCQPVPSPTQRIGQLAEQEESSGLCSRSTGLEVVKGDSADQDQSI</sequence>
<protein>
    <submittedName>
        <fullName evidence="1">Uncharacterized protein</fullName>
    </submittedName>
</protein>
<comment type="caution">
    <text evidence="1">The sequence shown here is derived from an EMBL/GenBank/DDBJ whole genome shotgun (WGS) entry which is preliminary data.</text>
</comment>